<evidence type="ECO:0000256" key="4">
    <source>
        <dbReference type="ARBA" id="ARBA00023136"/>
    </source>
</evidence>
<feature type="transmembrane region" description="Helical" evidence="5">
    <location>
        <begin position="260"/>
        <end position="282"/>
    </location>
</feature>
<feature type="transmembrane region" description="Helical" evidence="5">
    <location>
        <begin position="171"/>
        <end position="189"/>
    </location>
</feature>
<name>A0A381W1I0_9ZZZZ</name>
<keyword evidence="2 5" id="KW-0812">Transmembrane</keyword>
<dbReference type="InterPro" id="IPR000620">
    <property type="entry name" value="EamA_dom"/>
</dbReference>
<dbReference type="EMBL" id="UINC01010268">
    <property type="protein sequence ID" value="SVA45753.1"/>
    <property type="molecule type" value="Genomic_DNA"/>
</dbReference>
<evidence type="ECO:0000256" key="1">
    <source>
        <dbReference type="ARBA" id="ARBA00004141"/>
    </source>
</evidence>
<accession>A0A381W1I0</accession>
<keyword evidence="4 5" id="KW-0472">Membrane</keyword>
<feature type="transmembrane region" description="Helical" evidence="5">
    <location>
        <begin position="235"/>
        <end position="254"/>
    </location>
</feature>
<evidence type="ECO:0000259" key="6">
    <source>
        <dbReference type="Pfam" id="PF00892"/>
    </source>
</evidence>
<dbReference type="PANTHER" id="PTHR32322">
    <property type="entry name" value="INNER MEMBRANE TRANSPORTER"/>
    <property type="match status" value="1"/>
</dbReference>
<feature type="domain" description="EamA" evidence="6">
    <location>
        <begin position="142"/>
        <end position="276"/>
    </location>
</feature>
<dbReference type="InterPro" id="IPR037185">
    <property type="entry name" value="EmrE-like"/>
</dbReference>
<evidence type="ECO:0000256" key="3">
    <source>
        <dbReference type="ARBA" id="ARBA00022989"/>
    </source>
</evidence>
<feature type="transmembrane region" description="Helical" evidence="5">
    <location>
        <begin position="62"/>
        <end position="80"/>
    </location>
</feature>
<reference evidence="7" key="1">
    <citation type="submission" date="2018-05" db="EMBL/GenBank/DDBJ databases">
        <authorList>
            <person name="Lanie J.A."/>
            <person name="Ng W.-L."/>
            <person name="Kazmierczak K.M."/>
            <person name="Andrzejewski T.M."/>
            <person name="Davidsen T.M."/>
            <person name="Wayne K.J."/>
            <person name="Tettelin H."/>
            <person name="Glass J.I."/>
            <person name="Rusch D."/>
            <person name="Podicherti R."/>
            <person name="Tsui H.-C.T."/>
            <person name="Winkler M.E."/>
        </authorList>
    </citation>
    <scope>NUCLEOTIDE SEQUENCE</scope>
</reference>
<dbReference type="Gene3D" id="1.10.3730.20">
    <property type="match status" value="1"/>
</dbReference>
<evidence type="ECO:0000313" key="7">
    <source>
        <dbReference type="EMBL" id="SVA45753.1"/>
    </source>
</evidence>
<dbReference type="AlphaFoldDB" id="A0A381W1I0"/>
<feature type="transmembrane region" description="Helical" evidence="5">
    <location>
        <begin position="141"/>
        <end position="159"/>
    </location>
</feature>
<comment type="subcellular location">
    <subcellularLocation>
        <location evidence="1">Membrane</location>
        <topology evidence="1">Multi-pass membrane protein</topology>
    </subcellularLocation>
</comment>
<feature type="transmembrane region" description="Helical" evidence="5">
    <location>
        <begin position="31"/>
        <end position="50"/>
    </location>
</feature>
<protein>
    <recommendedName>
        <fullName evidence="6">EamA domain-containing protein</fullName>
    </recommendedName>
</protein>
<feature type="transmembrane region" description="Helical" evidence="5">
    <location>
        <begin position="201"/>
        <end position="223"/>
    </location>
</feature>
<dbReference type="Pfam" id="PF00892">
    <property type="entry name" value="EamA"/>
    <property type="match status" value="2"/>
</dbReference>
<dbReference type="GO" id="GO:0016020">
    <property type="term" value="C:membrane"/>
    <property type="evidence" value="ECO:0007669"/>
    <property type="project" value="UniProtKB-SubCell"/>
</dbReference>
<evidence type="ECO:0000256" key="5">
    <source>
        <dbReference type="SAM" id="Phobius"/>
    </source>
</evidence>
<dbReference type="InterPro" id="IPR050638">
    <property type="entry name" value="AA-Vitamin_Transporters"/>
</dbReference>
<feature type="transmembrane region" description="Helical" evidence="5">
    <location>
        <begin position="116"/>
        <end position="135"/>
    </location>
</feature>
<feature type="domain" description="EamA" evidence="6">
    <location>
        <begin position="6"/>
        <end position="129"/>
    </location>
</feature>
<dbReference type="PANTHER" id="PTHR32322:SF9">
    <property type="entry name" value="AMINO-ACID METABOLITE EFFLUX PUMP-RELATED"/>
    <property type="match status" value="1"/>
</dbReference>
<keyword evidence="3 5" id="KW-1133">Transmembrane helix</keyword>
<sequence length="292" mass="31963">MTTRQILLALIVPITWGFGYALTKIGMDQFSPLLLMSLRFGIAGLILVWFTKPPWGYMRDLFMVAFIGSTIQYGLTYYGLKGIDVSTASILVQLEGPILALLSILILKERIGWPRALGMGLAFAGVVVIAGEPRLSGSLDSVALVISGAVFWAIAQIMISRLKSLSGITILAWVAIIASPQMLLISLIIEEGQWHSIVSASLIDWSIVFYLSFIMTVVGYSIWYHLLRICDVSKISPFLMLLPVTSIIAGMALLEEQFTLAMGIGGLLVMTGVASTLINWRITFKTNLTGKR</sequence>
<gene>
    <name evidence="7" type="ORF">METZ01_LOCUS98607</name>
</gene>
<proteinExistence type="predicted"/>
<feature type="transmembrane region" description="Helical" evidence="5">
    <location>
        <begin position="86"/>
        <end position="107"/>
    </location>
</feature>
<organism evidence="7">
    <name type="scientific">marine metagenome</name>
    <dbReference type="NCBI Taxonomy" id="408172"/>
    <lineage>
        <taxon>unclassified sequences</taxon>
        <taxon>metagenomes</taxon>
        <taxon>ecological metagenomes</taxon>
    </lineage>
</organism>
<dbReference type="SUPFAM" id="SSF103481">
    <property type="entry name" value="Multidrug resistance efflux transporter EmrE"/>
    <property type="match status" value="2"/>
</dbReference>
<evidence type="ECO:0000256" key="2">
    <source>
        <dbReference type="ARBA" id="ARBA00022692"/>
    </source>
</evidence>